<evidence type="ECO:0008006" key="3">
    <source>
        <dbReference type="Google" id="ProtNLM"/>
    </source>
</evidence>
<sequence>MKTNGRSENQRSFRNQLQLRIPTVLEKTNFKLRWPNSSNNFVDGLVRRIQHYLFSAALLCCAVDNRPIPPCIVNKVSDQLLCFIHPFIIRGLGSIILQHADKGFQATVFVLFSYLLKEARARLEWLPTSLSVSRVIPSSQIVDTATAFLQLYFDRLTRSTFLPPLLEVIAQLSAFSISTASLQSVVRFFRLLTRLLSISHPSLRIRQMPIFGL</sequence>
<dbReference type="Proteomes" id="UP001281761">
    <property type="component" value="Unassembled WGS sequence"/>
</dbReference>
<name>A0ABQ9WXK7_9EUKA</name>
<protein>
    <recommendedName>
        <fullName evidence="3">Rho-GAP domain-containing protein</fullName>
    </recommendedName>
</protein>
<reference evidence="1 2" key="1">
    <citation type="journal article" date="2022" name="bioRxiv">
        <title>Genomics of Preaxostyla Flagellates Illuminates Evolutionary Transitions and the Path Towards Mitochondrial Loss.</title>
        <authorList>
            <person name="Novak L.V.F."/>
            <person name="Treitli S.C."/>
            <person name="Pyrih J."/>
            <person name="Halakuc P."/>
            <person name="Pipaliya S.V."/>
            <person name="Vacek V."/>
            <person name="Brzon O."/>
            <person name="Soukal P."/>
            <person name="Eme L."/>
            <person name="Dacks J.B."/>
            <person name="Karnkowska A."/>
            <person name="Elias M."/>
            <person name="Hampl V."/>
        </authorList>
    </citation>
    <scope>NUCLEOTIDE SEQUENCE [LARGE SCALE GENOMIC DNA]</scope>
    <source>
        <strain evidence="1">NAU3</strain>
        <tissue evidence="1">Gut</tissue>
    </source>
</reference>
<organism evidence="1 2">
    <name type="scientific">Blattamonas nauphoetae</name>
    <dbReference type="NCBI Taxonomy" id="2049346"/>
    <lineage>
        <taxon>Eukaryota</taxon>
        <taxon>Metamonada</taxon>
        <taxon>Preaxostyla</taxon>
        <taxon>Oxymonadida</taxon>
        <taxon>Blattamonas</taxon>
    </lineage>
</organism>
<gene>
    <name evidence="1" type="ORF">BLNAU_20815</name>
</gene>
<evidence type="ECO:0000313" key="1">
    <source>
        <dbReference type="EMBL" id="KAK2944252.1"/>
    </source>
</evidence>
<dbReference type="EMBL" id="JARBJD010000307">
    <property type="protein sequence ID" value="KAK2944252.1"/>
    <property type="molecule type" value="Genomic_DNA"/>
</dbReference>
<accession>A0ABQ9WXK7</accession>
<proteinExistence type="predicted"/>
<evidence type="ECO:0000313" key="2">
    <source>
        <dbReference type="Proteomes" id="UP001281761"/>
    </source>
</evidence>
<comment type="caution">
    <text evidence="1">The sequence shown here is derived from an EMBL/GenBank/DDBJ whole genome shotgun (WGS) entry which is preliminary data.</text>
</comment>
<keyword evidence="2" id="KW-1185">Reference proteome</keyword>